<keyword evidence="2" id="KW-1185">Reference proteome</keyword>
<evidence type="ECO:0000313" key="2">
    <source>
        <dbReference type="Proteomes" id="UP001549799"/>
    </source>
</evidence>
<name>A0ABV2SV08_9FLAO</name>
<protein>
    <recommendedName>
        <fullName evidence="3">DegT/DnrJ/EryC1/StrS aminotransferase family protein</fullName>
    </recommendedName>
</protein>
<gene>
    <name evidence="1" type="ORF">ABXZ36_10190</name>
</gene>
<accession>A0ABV2SV08</accession>
<dbReference type="Proteomes" id="UP001549799">
    <property type="component" value="Unassembled WGS sequence"/>
</dbReference>
<comment type="caution">
    <text evidence="1">The sequence shown here is derived from an EMBL/GenBank/DDBJ whole genome shotgun (WGS) entry which is preliminary data.</text>
</comment>
<evidence type="ECO:0000313" key="1">
    <source>
        <dbReference type="EMBL" id="MET6991016.1"/>
    </source>
</evidence>
<reference evidence="1 2" key="1">
    <citation type="submission" date="2024-07" db="EMBL/GenBank/DDBJ databases">
        <title>The genome sequence of type strain Sediminicola arcticus GDMCC 1.2805.</title>
        <authorList>
            <person name="Liu Y."/>
        </authorList>
    </citation>
    <scope>NUCLEOTIDE SEQUENCE [LARGE SCALE GENOMIC DNA]</scope>
    <source>
        <strain evidence="1 2">GDMCC 1.2805</strain>
    </source>
</reference>
<evidence type="ECO:0008006" key="3">
    <source>
        <dbReference type="Google" id="ProtNLM"/>
    </source>
</evidence>
<organism evidence="1 2">
    <name type="scientific">Sediminicola arcticus</name>
    <dbReference type="NCBI Taxonomy" id="1574308"/>
    <lineage>
        <taxon>Bacteria</taxon>
        <taxon>Pseudomonadati</taxon>
        <taxon>Bacteroidota</taxon>
        <taxon>Flavobacteriia</taxon>
        <taxon>Flavobacteriales</taxon>
        <taxon>Flavobacteriaceae</taxon>
        <taxon>Sediminicola</taxon>
    </lineage>
</organism>
<dbReference type="EMBL" id="JBEXAE010000004">
    <property type="protein sequence ID" value="MET6991016.1"/>
    <property type="molecule type" value="Genomic_DNA"/>
</dbReference>
<proteinExistence type="predicted"/>
<dbReference type="RefSeq" id="WP_354615414.1">
    <property type="nucleotide sequence ID" value="NZ_JBEXAE010000004.1"/>
</dbReference>
<sequence>MDNIPFLNKNKGIGSFFPYIATDAPKLKVHQSNFSPQNKLLFYTGRQAIKYVIEAIKKEKKITTIWLPEYYCQHVTAWIKNNYSNVKMYAVNPKNEQETINLLDFASDDDIVLINNFWGIDTCKINRGNKNSIIIEDHSHGWLSKSCKESRADYCIASLRKSAPVPLGGIAWRPNGKEIDSRVPITNDTSFLDIWNAILKGMKLKASYEESPVADETKKRTFLEIINREEQKMHNNLNLVPLMKQHEDIIEEYLRTDYLRIKQGHLEKIHTLIKPSKEFEVVKDIQPSFGLILFVDTERKMQKLRSYLITHHIYPSLLWPENNVGYGFYLNIHIDFRYNEITMAYICSILNGIGKNDLN</sequence>